<dbReference type="EMBL" id="LAQJ01000035">
    <property type="protein sequence ID" value="KKO20961.1"/>
    <property type="molecule type" value="Genomic_DNA"/>
</dbReference>
<evidence type="ECO:0000313" key="4">
    <source>
        <dbReference type="Proteomes" id="UP000034954"/>
    </source>
</evidence>
<name>A0A0M2V1D0_9BACT</name>
<feature type="signal peptide" evidence="1">
    <location>
        <begin position="1"/>
        <end position="23"/>
    </location>
</feature>
<dbReference type="GO" id="GO:0015628">
    <property type="term" value="P:protein secretion by the type II secretion system"/>
    <property type="evidence" value="ECO:0007669"/>
    <property type="project" value="TreeGrafter"/>
</dbReference>
<dbReference type="SUPFAM" id="SSF47781">
    <property type="entry name" value="RuvA domain 2-like"/>
    <property type="match status" value="1"/>
</dbReference>
<dbReference type="GO" id="GO:0003677">
    <property type="term" value="F:DNA binding"/>
    <property type="evidence" value="ECO:0007669"/>
    <property type="project" value="InterPro"/>
</dbReference>
<keyword evidence="4" id="KW-1185">Reference proteome</keyword>
<evidence type="ECO:0000256" key="1">
    <source>
        <dbReference type="SAM" id="SignalP"/>
    </source>
</evidence>
<evidence type="ECO:0000259" key="2">
    <source>
        <dbReference type="SMART" id="SM00278"/>
    </source>
</evidence>
<dbReference type="GO" id="GO:0006281">
    <property type="term" value="P:DNA repair"/>
    <property type="evidence" value="ECO:0007669"/>
    <property type="project" value="InterPro"/>
</dbReference>
<protein>
    <submittedName>
        <fullName evidence="3">Competence protein</fullName>
    </submittedName>
</protein>
<dbReference type="InterPro" id="IPR051675">
    <property type="entry name" value="Endo/Exo/Phosphatase_dom_1"/>
</dbReference>
<feature type="chain" id="PRO_5005644366" evidence="1">
    <location>
        <begin position="24"/>
        <end position="119"/>
    </location>
</feature>
<gene>
    <name evidence="3" type="ORF">BROFUL_00296</name>
</gene>
<dbReference type="PANTHER" id="PTHR21180:SF32">
    <property type="entry name" value="ENDONUCLEASE_EXONUCLEASE_PHOSPHATASE FAMILY DOMAIN-CONTAINING PROTEIN 1"/>
    <property type="match status" value="1"/>
</dbReference>
<dbReference type="InterPro" id="IPR004509">
    <property type="entry name" value="Competence_ComEA_HhH"/>
</dbReference>
<dbReference type="GO" id="GO:0015627">
    <property type="term" value="C:type II protein secretion system complex"/>
    <property type="evidence" value="ECO:0007669"/>
    <property type="project" value="TreeGrafter"/>
</dbReference>
<accession>A0A0M2V1D0</accession>
<sequence length="119" mass="12968">MREAKKLLCAVVFLFAIAFVCQAHTGFCGAQIEGKVNINTATEDQISILPGVGPKLASEVVNYRKINGDFKEVEEIKNVNGVGDKKFEKMKDFIAVEGDTTITSTKVAKGEKVKKGDMK</sequence>
<feature type="domain" description="Helix-hairpin-helix DNA-binding motif class 1" evidence="2">
    <location>
        <begin position="44"/>
        <end position="63"/>
    </location>
</feature>
<reference evidence="3 4" key="1">
    <citation type="journal article" date="2013" name="BMC Microbiol.">
        <title>Identification of the type II cytochrome c maturation pathway in anammox bacteria by comparative genomics.</title>
        <authorList>
            <person name="Ferousi C."/>
            <person name="Speth D.R."/>
            <person name="Reimann J."/>
            <person name="Op den Camp H.J."/>
            <person name="Allen J.W."/>
            <person name="Keltjens J.T."/>
            <person name="Jetten M.S."/>
        </authorList>
    </citation>
    <scope>NUCLEOTIDE SEQUENCE [LARGE SCALE GENOMIC DNA]</scope>
    <source>
        <strain evidence="3">RU1</strain>
    </source>
</reference>
<dbReference type="SMART" id="SM00278">
    <property type="entry name" value="HhH1"/>
    <property type="match status" value="2"/>
</dbReference>
<feature type="domain" description="Helix-hairpin-helix DNA-binding motif class 1" evidence="2">
    <location>
        <begin position="74"/>
        <end position="93"/>
    </location>
</feature>
<dbReference type="Gene3D" id="1.10.150.320">
    <property type="entry name" value="Photosystem II 12 kDa extrinsic protein"/>
    <property type="match status" value="1"/>
</dbReference>
<dbReference type="Pfam" id="PF12836">
    <property type="entry name" value="HHH_3"/>
    <property type="match status" value="1"/>
</dbReference>
<evidence type="ECO:0000313" key="3">
    <source>
        <dbReference type="EMBL" id="KKO20961.1"/>
    </source>
</evidence>
<dbReference type="InterPro" id="IPR003583">
    <property type="entry name" value="Hlx-hairpin-Hlx_DNA-bd_motif"/>
</dbReference>
<dbReference type="NCBIfam" id="TIGR00426">
    <property type="entry name" value="competence protein ComEA helix-hairpin-helix repeat region"/>
    <property type="match status" value="1"/>
</dbReference>
<dbReference type="AlphaFoldDB" id="A0A0M2V1D0"/>
<dbReference type="PANTHER" id="PTHR21180">
    <property type="entry name" value="ENDONUCLEASE/EXONUCLEASE/PHOSPHATASE FAMILY DOMAIN-CONTAINING PROTEIN 1"/>
    <property type="match status" value="1"/>
</dbReference>
<dbReference type="InterPro" id="IPR010994">
    <property type="entry name" value="RuvA_2-like"/>
</dbReference>
<organism evidence="3 4">
    <name type="scientific">Candidatus Brocadia fulgida</name>
    <dbReference type="NCBI Taxonomy" id="380242"/>
    <lineage>
        <taxon>Bacteria</taxon>
        <taxon>Pseudomonadati</taxon>
        <taxon>Planctomycetota</taxon>
        <taxon>Candidatus Brocadiia</taxon>
        <taxon>Candidatus Brocadiales</taxon>
        <taxon>Candidatus Brocadiaceae</taxon>
        <taxon>Candidatus Brocadia</taxon>
    </lineage>
</organism>
<proteinExistence type="predicted"/>
<keyword evidence="1" id="KW-0732">Signal</keyword>
<dbReference type="Proteomes" id="UP000034954">
    <property type="component" value="Unassembled WGS sequence"/>
</dbReference>
<comment type="caution">
    <text evidence="3">The sequence shown here is derived from an EMBL/GenBank/DDBJ whole genome shotgun (WGS) entry which is preliminary data.</text>
</comment>